<evidence type="ECO:0000313" key="4">
    <source>
        <dbReference type="Proteomes" id="UP000189229"/>
    </source>
</evidence>
<dbReference type="EMBL" id="MVBN01000004">
    <property type="protein sequence ID" value="OOK75093.1"/>
    <property type="molecule type" value="Genomic_DNA"/>
</dbReference>
<organism evidence="1 4">
    <name type="scientific">Mycobacterium kansasii</name>
    <dbReference type="NCBI Taxonomy" id="1768"/>
    <lineage>
        <taxon>Bacteria</taxon>
        <taxon>Bacillati</taxon>
        <taxon>Actinomycetota</taxon>
        <taxon>Actinomycetes</taxon>
        <taxon>Mycobacteriales</taxon>
        <taxon>Mycobacteriaceae</taxon>
        <taxon>Mycobacterium</taxon>
    </lineage>
</organism>
<proteinExistence type="predicted"/>
<accession>A0A1V3WV91</accession>
<name>A0A1V3WV91_MYCKA</name>
<dbReference type="Proteomes" id="UP000189229">
    <property type="component" value="Unassembled WGS sequence"/>
</dbReference>
<dbReference type="Proteomes" id="UP000188532">
    <property type="component" value="Unassembled WGS sequence"/>
</dbReference>
<comment type="caution">
    <text evidence="1">The sequence shown here is derived from an EMBL/GenBank/DDBJ whole genome shotgun (WGS) entry which is preliminary data.</text>
</comment>
<sequence length="64" mass="6893">MSPRLPGSAAVAILDGHRAAVRHVGTEASVDWVPLAVPVRLRREHPRGTRIGADRIGAQSWTCN</sequence>
<gene>
    <name evidence="2" type="ORF">BZL29_4584</name>
    <name evidence="1" type="ORF">BZL30_6593</name>
</gene>
<dbReference type="AlphaFoldDB" id="A0A1V3WV91"/>
<protein>
    <submittedName>
        <fullName evidence="1">Uncharacterized protein</fullName>
    </submittedName>
</protein>
<reference evidence="3 4" key="1">
    <citation type="submission" date="2017-02" db="EMBL/GenBank/DDBJ databases">
        <title>Complete genome sequences of Mycobacterium kansasii strains isolated from rhesus macaques.</title>
        <authorList>
            <person name="Panda A."/>
            <person name="Nagaraj S."/>
            <person name="Zhao X."/>
            <person name="Tettelin H."/>
            <person name="Detolla L.J."/>
        </authorList>
    </citation>
    <scope>NUCLEOTIDE SEQUENCE [LARGE SCALE GENOMIC DNA]</scope>
    <source>
        <strain evidence="2 3">11-3469</strain>
        <strain evidence="1 4">11-3813</strain>
    </source>
</reference>
<evidence type="ECO:0000313" key="3">
    <source>
        <dbReference type="Proteomes" id="UP000188532"/>
    </source>
</evidence>
<dbReference type="EMBL" id="MVBM01000006">
    <property type="protein sequence ID" value="OOK70845.1"/>
    <property type="molecule type" value="Genomic_DNA"/>
</dbReference>
<evidence type="ECO:0000313" key="1">
    <source>
        <dbReference type="EMBL" id="OOK70845.1"/>
    </source>
</evidence>
<evidence type="ECO:0000313" key="2">
    <source>
        <dbReference type="EMBL" id="OOK75093.1"/>
    </source>
</evidence>